<dbReference type="GO" id="GO:0003887">
    <property type="term" value="F:DNA-directed DNA polymerase activity"/>
    <property type="evidence" value="ECO:0007669"/>
    <property type="project" value="UniProtKB-KW"/>
</dbReference>
<organism evidence="8 9">
    <name type="scientific">Marinifilum breve</name>
    <dbReference type="NCBI Taxonomy" id="2184082"/>
    <lineage>
        <taxon>Bacteria</taxon>
        <taxon>Pseudomonadati</taxon>
        <taxon>Bacteroidota</taxon>
        <taxon>Bacteroidia</taxon>
        <taxon>Marinilabiliales</taxon>
        <taxon>Marinifilaceae</taxon>
    </lineage>
</organism>
<dbReference type="Pfam" id="PF02811">
    <property type="entry name" value="PHP"/>
    <property type="match status" value="1"/>
</dbReference>
<dbReference type="Proteomes" id="UP000248079">
    <property type="component" value="Unassembled WGS sequence"/>
</dbReference>
<keyword evidence="3" id="KW-0548">Nucleotidyltransferase</keyword>
<keyword evidence="4" id="KW-0235">DNA replication</keyword>
<keyword evidence="2" id="KW-0808">Transferase</keyword>
<proteinExistence type="predicted"/>
<comment type="caution">
    <text evidence="8">The sequence shown here is derived from an EMBL/GenBank/DDBJ whole genome shotgun (WGS) entry which is preliminary data.</text>
</comment>
<dbReference type="InterPro" id="IPR029460">
    <property type="entry name" value="DNAPol_HHH"/>
</dbReference>
<dbReference type="Gene3D" id="1.10.150.870">
    <property type="match status" value="1"/>
</dbReference>
<dbReference type="EC" id="2.7.7.7" evidence="1"/>
<feature type="domain" description="Polymerase/histidinol phosphatase N-terminal" evidence="7">
    <location>
        <begin position="1"/>
        <end position="68"/>
    </location>
</feature>
<evidence type="ECO:0000256" key="1">
    <source>
        <dbReference type="ARBA" id="ARBA00012417"/>
    </source>
</evidence>
<evidence type="ECO:0000256" key="4">
    <source>
        <dbReference type="ARBA" id="ARBA00022705"/>
    </source>
</evidence>
<keyword evidence="5" id="KW-0239">DNA-directed DNA polymerase</keyword>
<dbReference type="InterPro" id="IPR016195">
    <property type="entry name" value="Pol/histidinol_Pase-like"/>
</dbReference>
<dbReference type="PANTHER" id="PTHR32294">
    <property type="entry name" value="DNA POLYMERASE III SUBUNIT ALPHA"/>
    <property type="match status" value="1"/>
</dbReference>
<accession>A0A2V4A060</accession>
<dbReference type="EMBL" id="QFLI01000002">
    <property type="protein sequence ID" value="PXY01966.1"/>
    <property type="molecule type" value="Genomic_DNA"/>
</dbReference>
<sequence>MLLNCHSYYSFKYGALSVEEVLKESQTGGHDTIVLTDINNTAVSLDFVRQAKEFNVRPLVGADIRNRAIQQYVLLAKSATGFREINEFLSENLNNSKVFEPEAPDLNEVYVIYPFQSQYRDLKANECIGVRPQDLPHLPFSEWKNRLDKLVILQTASFRNKKDYNIHRLLRAIDRNTLLSKLSEEEQASHEDLYRSKSELLELYKDYPEIIKNTEALLAACSMDFEFGTNKNKKLFTDSEKEDFKLLMKLACEGLEYRYRTITDEILDRLNKELKVIRELGFCSYFLINWDLVRYAQGEGYYHVGRGSGANSLVAYLLKITNVDPVDLDLYFERFINPFRSSPPDFDIDFSWTDRDDVTRYLFDRYGPDKIALLGNFITFNHKSAFREIGKVFGLPDEEISRLQKNSNPAQADEYGKWVIRYSQYISGFPSHNSIHSSGILISEEPISNYSATELLPKGFPSTQFDMYISEDLGLHKFDILSQRGLGKIKDTLAIIKQNHGIDIDINNTQLFMEDSRVKQMLKKGQAIGCFYVESPAMRMLLTKLKAEDYKRLVAASSIIRPGVAKSGMMREYIIRFQNKERRKQAQRDLPELYDILEETYGVMVYQEDVIKVAHYFAELSLDEADVLRRGMSWKFKQRNEFAKVRDKFFSNCRAKGYADAVVSNIWKQIESFANYAFAKGHSASYAVESFQALYLKAYYPLEYMVATLNNGGGFYSAQLYLHEAVMHGAKIEVPCVNRSSWENIIDGNTIWLGFYLLRDLERSTGKRLIEERREHGNFKSLRDFVKRFPTSLEQLIILIRIGSFRFTGKGKKELLWDAHFLLGHSKKTKAERTLFQAEVKEFELPELWKHKLEDAFDELELLGLSVQSPFQLVKNDLPSDLKACHLPRLINRYIRIVGFLIHRKPTKASNGKIMYFGTWIDLDGHWLDTVHFPPVAKEYPFRGPGCYVIEGQVMNEYGFLSIEVSKMERMPNISIDDVVSA</sequence>
<dbReference type="RefSeq" id="WP_110359600.1">
    <property type="nucleotide sequence ID" value="NZ_QFLI01000002.1"/>
</dbReference>
<dbReference type="InterPro" id="IPR040982">
    <property type="entry name" value="DNA_pol3_finger"/>
</dbReference>
<dbReference type="GO" id="GO:0006260">
    <property type="term" value="P:DNA replication"/>
    <property type="evidence" value="ECO:0007669"/>
    <property type="project" value="UniProtKB-KW"/>
</dbReference>
<dbReference type="SMART" id="SM00481">
    <property type="entry name" value="POLIIIAc"/>
    <property type="match status" value="1"/>
</dbReference>
<name>A0A2V4A060_9BACT</name>
<dbReference type="Pfam" id="PF07733">
    <property type="entry name" value="DNA_pol3_alpha"/>
    <property type="match status" value="1"/>
</dbReference>
<dbReference type="Gene3D" id="3.20.20.140">
    <property type="entry name" value="Metal-dependent hydrolases"/>
    <property type="match status" value="2"/>
</dbReference>
<evidence type="ECO:0000256" key="2">
    <source>
        <dbReference type="ARBA" id="ARBA00022679"/>
    </source>
</evidence>
<gene>
    <name evidence="8" type="ORF">DF185_04765</name>
</gene>
<evidence type="ECO:0000256" key="3">
    <source>
        <dbReference type="ARBA" id="ARBA00022695"/>
    </source>
</evidence>
<dbReference type="NCBIfam" id="TIGR00594">
    <property type="entry name" value="polc"/>
    <property type="match status" value="1"/>
</dbReference>
<dbReference type="Pfam" id="PF14579">
    <property type="entry name" value="HHH_6"/>
    <property type="match status" value="1"/>
</dbReference>
<keyword evidence="9" id="KW-1185">Reference proteome</keyword>
<dbReference type="InterPro" id="IPR003141">
    <property type="entry name" value="Pol/His_phosphatase_N"/>
</dbReference>
<comment type="catalytic activity">
    <reaction evidence="6">
        <text>DNA(n) + a 2'-deoxyribonucleoside 5'-triphosphate = DNA(n+1) + diphosphate</text>
        <dbReference type="Rhea" id="RHEA:22508"/>
        <dbReference type="Rhea" id="RHEA-COMP:17339"/>
        <dbReference type="Rhea" id="RHEA-COMP:17340"/>
        <dbReference type="ChEBI" id="CHEBI:33019"/>
        <dbReference type="ChEBI" id="CHEBI:61560"/>
        <dbReference type="ChEBI" id="CHEBI:173112"/>
        <dbReference type="EC" id="2.7.7.7"/>
    </reaction>
</comment>
<dbReference type="OrthoDB" id="9803237at2"/>
<dbReference type="Pfam" id="PF17657">
    <property type="entry name" value="DNA_pol3_finger"/>
    <property type="match status" value="1"/>
</dbReference>
<evidence type="ECO:0000256" key="5">
    <source>
        <dbReference type="ARBA" id="ARBA00022932"/>
    </source>
</evidence>
<evidence type="ECO:0000256" key="6">
    <source>
        <dbReference type="ARBA" id="ARBA00049244"/>
    </source>
</evidence>
<protein>
    <recommendedName>
        <fullName evidence="1">DNA-directed DNA polymerase</fullName>
        <ecNumber evidence="1">2.7.7.7</ecNumber>
    </recommendedName>
</protein>
<dbReference type="SUPFAM" id="SSF89550">
    <property type="entry name" value="PHP domain-like"/>
    <property type="match status" value="1"/>
</dbReference>
<dbReference type="GO" id="GO:0008408">
    <property type="term" value="F:3'-5' exonuclease activity"/>
    <property type="evidence" value="ECO:0007669"/>
    <property type="project" value="InterPro"/>
</dbReference>
<dbReference type="InterPro" id="IPR011708">
    <property type="entry name" value="DNA_pol3_alpha_NTPase_dom"/>
</dbReference>
<dbReference type="AlphaFoldDB" id="A0A2V4A060"/>
<evidence type="ECO:0000313" key="9">
    <source>
        <dbReference type="Proteomes" id="UP000248079"/>
    </source>
</evidence>
<dbReference type="InterPro" id="IPR004013">
    <property type="entry name" value="PHP_dom"/>
</dbReference>
<evidence type="ECO:0000259" key="7">
    <source>
        <dbReference type="SMART" id="SM00481"/>
    </source>
</evidence>
<evidence type="ECO:0000313" key="8">
    <source>
        <dbReference type="EMBL" id="PXY01966.1"/>
    </source>
</evidence>
<reference evidence="8 9" key="1">
    <citation type="submission" date="2018-05" db="EMBL/GenBank/DDBJ databases">
        <title>Marinifilum breve JC075T sp. nov., a marine bacterium isolated from Yongle Blue Hole in the South China Sea.</title>
        <authorList>
            <person name="Fu T."/>
        </authorList>
    </citation>
    <scope>NUCLEOTIDE SEQUENCE [LARGE SCALE GENOMIC DNA]</scope>
    <source>
        <strain evidence="8 9">JC075</strain>
    </source>
</reference>
<dbReference type="InterPro" id="IPR004805">
    <property type="entry name" value="DnaE2/DnaE/PolC"/>
</dbReference>